<name>A0AAW0LXA8_QUESU</name>
<protein>
    <submittedName>
        <fullName evidence="3">Citrate-binding protein</fullName>
    </submittedName>
</protein>
<dbReference type="Pfam" id="PF13966">
    <property type="entry name" value="zf-RVT"/>
    <property type="match status" value="1"/>
</dbReference>
<dbReference type="InterPro" id="IPR014895">
    <property type="entry name" value="Alginate_lyase_2"/>
</dbReference>
<evidence type="ECO:0000313" key="3">
    <source>
        <dbReference type="EMBL" id="KAK7856115.1"/>
    </source>
</evidence>
<dbReference type="EMBL" id="PKMF04000039">
    <property type="protein sequence ID" value="KAK7856115.1"/>
    <property type="molecule type" value="Genomic_DNA"/>
</dbReference>
<dbReference type="PANTHER" id="PTHR33681:SF11">
    <property type="entry name" value="ALGINATE LYASE"/>
    <property type="match status" value="1"/>
</dbReference>
<comment type="caution">
    <text evidence="3">The sequence shown here is derived from an EMBL/GenBank/DDBJ whole genome shotgun (WGS) entry which is preliminary data.</text>
</comment>
<accession>A0AAW0LXA8</accession>
<evidence type="ECO:0000313" key="4">
    <source>
        <dbReference type="Proteomes" id="UP000237347"/>
    </source>
</evidence>
<dbReference type="PANTHER" id="PTHR33681">
    <property type="entry name" value="BINDING PROTEIN, PUTATIVE, EXPRESSED-RELATED"/>
    <property type="match status" value="1"/>
</dbReference>
<evidence type="ECO:0000259" key="2">
    <source>
        <dbReference type="Pfam" id="PF13966"/>
    </source>
</evidence>
<dbReference type="InterPro" id="IPR026960">
    <property type="entry name" value="RVT-Znf"/>
</dbReference>
<proteinExistence type="predicted"/>
<gene>
    <name evidence="3" type="primary">CBP_0</name>
    <name evidence="3" type="ORF">CFP56_024990</name>
</gene>
<reference evidence="3 4" key="1">
    <citation type="journal article" date="2018" name="Sci. Data">
        <title>The draft genome sequence of cork oak.</title>
        <authorList>
            <person name="Ramos A.M."/>
            <person name="Usie A."/>
            <person name="Barbosa P."/>
            <person name="Barros P.M."/>
            <person name="Capote T."/>
            <person name="Chaves I."/>
            <person name="Simoes F."/>
            <person name="Abreu I."/>
            <person name="Carrasquinho I."/>
            <person name="Faro C."/>
            <person name="Guimaraes J.B."/>
            <person name="Mendonca D."/>
            <person name="Nobrega F."/>
            <person name="Rodrigues L."/>
            <person name="Saibo N.J.M."/>
            <person name="Varela M.C."/>
            <person name="Egas C."/>
            <person name="Matos J."/>
            <person name="Miguel C.M."/>
            <person name="Oliveira M.M."/>
            <person name="Ricardo C.P."/>
            <person name="Goncalves S."/>
        </authorList>
    </citation>
    <scope>NUCLEOTIDE SEQUENCE [LARGE SCALE GENOMIC DNA]</scope>
    <source>
        <strain evidence="4">cv. HL8</strain>
    </source>
</reference>
<evidence type="ECO:0000259" key="1">
    <source>
        <dbReference type="Pfam" id="PF08787"/>
    </source>
</evidence>
<feature type="domain" description="Alginate lyase 2" evidence="1">
    <location>
        <begin position="320"/>
        <end position="444"/>
    </location>
</feature>
<sequence>MLGAIKGNLESFIKVVSASLAKPRDQKGGVVVSPFQPLVTGESVDKLGGVFESPIQPSDLGDGLGAVKGNLESFIKMESASLAKPGDKKGGVVVSPFQPLATGESPLPFSRTVRPPFVDLTNTLDSPMCTSLPSKPSWTRINRLSSEPEESLKLIDRCFHPPDAAQIKSLPLCSTPQSDVLIWPLEKSGKYSVKTGYSLLCVVQDPAESSLQVSMDEWGFWKKLWKISAPGKIKHFLWRACTNSLATKENLVKRKILTDATCSRCLVASEGSLHSLWSCSSLKEVWEKDFGWIPSSGAAFTSFEELVELVFTKPESVALFATTGETFMQFEGYGFVQNGTSGATVAQIHGAAHGATTLILRIYDRDMRYYSRDLVATDLYDKWFRLDIIHDVDMGMVTVFIDGVQNFQVKDEGPGDLYFKCGVYAAPTNISYYMESRWRDIKIYKH</sequence>
<keyword evidence="4" id="KW-1185">Reference proteome</keyword>
<dbReference type="InterPro" id="IPR013320">
    <property type="entry name" value="ConA-like_dom_sf"/>
</dbReference>
<dbReference type="SUPFAM" id="SSF49899">
    <property type="entry name" value="Concanavalin A-like lectins/glucanases"/>
    <property type="match status" value="1"/>
</dbReference>
<dbReference type="AlphaFoldDB" id="A0AAW0LXA8"/>
<feature type="domain" description="Reverse transcriptase zinc-binding" evidence="2">
    <location>
        <begin position="191"/>
        <end position="286"/>
    </location>
</feature>
<dbReference type="Pfam" id="PF08787">
    <property type="entry name" value="Alginate_lyase2"/>
    <property type="match status" value="1"/>
</dbReference>
<dbReference type="Proteomes" id="UP000237347">
    <property type="component" value="Unassembled WGS sequence"/>
</dbReference>
<organism evidence="3 4">
    <name type="scientific">Quercus suber</name>
    <name type="common">Cork oak</name>
    <dbReference type="NCBI Taxonomy" id="58331"/>
    <lineage>
        <taxon>Eukaryota</taxon>
        <taxon>Viridiplantae</taxon>
        <taxon>Streptophyta</taxon>
        <taxon>Embryophyta</taxon>
        <taxon>Tracheophyta</taxon>
        <taxon>Spermatophyta</taxon>
        <taxon>Magnoliopsida</taxon>
        <taxon>eudicotyledons</taxon>
        <taxon>Gunneridae</taxon>
        <taxon>Pentapetalae</taxon>
        <taxon>rosids</taxon>
        <taxon>fabids</taxon>
        <taxon>Fagales</taxon>
        <taxon>Fagaceae</taxon>
        <taxon>Quercus</taxon>
    </lineage>
</organism>